<evidence type="ECO:0000256" key="6">
    <source>
        <dbReference type="ARBA" id="ARBA00040563"/>
    </source>
</evidence>
<dbReference type="PROSITE" id="PS00678">
    <property type="entry name" value="WD_REPEATS_1"/>
    <property type="match status" value="1"/>
</dbReference>
<name>A0A6A6BID0_9PEZI</name>
<dbReference type="AlphaFoldDB" id="A0A6A6BID0"/>
<reference evidence="9" key="1">
    <citation type="journal article" date="2020" name="Stud. Mycol.">
        <title>101 Dothideomycetes genomes: a test case for predicting lifestyles and emergence of pathogens.</title>
        <authorList>
            <person name="Haridas S."/>
            <person name="Albert R."/>
            <person name="Binder M."/>
            <person name="Bloem J."/>
            <person name="Labutti K."/>
            <person name="Salamov A."/>
            <person name="Andreopoulos B."/>
            <person name="Baker S."/>
            <person name="Barry K."/>
            <person name="Bills G."/>
            <person name="Bluhm B."/>
            <person name="Cannon C."/>
            <person name="Castanera R."/>
            <person name="Culley D."/>
            <person name="Daum C."/>
            <person name="Ezra D."/>
            <person name="Gonzalez J."/>
            <person name="Henrissat B."/>
            <person name="Kuo A."/>
            <person name="Liang C."/>
            <person name="Lipzen A."/>
            <person name="Lutzoni F."/>
            <person name="Magnuson J."/>
            <person name="Mondo S."/>
            <person name="Nolan M."/>
            <person name="Ohm R."/>
            <person name="Pangilinan J."/>
            <person name="Park H.-J."/>
            <person name="Ramirez L."/>
            <person name="Alfaro M."/>
            <person name="Sun H."/>
            <person name="Tritt A."/>
            <person name="Yoshinaga Y."/>
            <person name="Zwiers L.-H."/>
            <person name="Turgeon B."/>
            <person name="Goodwin S."/>
            <person name="Spatafora J."/>
            <person name="Crous P."/>
            <person name="Grigoriev I."/>
        </authorList>
    </citation>
    <scope>NUCLEOTIDE SEQUENCE</scope>
    <source>
        <strain evidence="9">CBS 121167</strain>
    </source>
</reference>
<keyword evidence="2" id="KW-0677">Repeat</keyword>
<evidence type="ECO:0000256" key="2">
    <source>
        <dbReference type="ARBA" id="ARBA00022737"/>
    </source>
</evidence>
<organism evidence="9 10">
    <name type="scientific">Aplosporella prunicola CBS 121167</name>
    <dbReference type="NCBI Taxonomy" id="1176127"/>
    <lineage>
        <taxon>Eukaryota</taxon>
        <taxon>Fungi</taxon>
        <taxon>Dikarya</taxon>
        <taxon>Ascomycota</taxon>
        <taxon>Pezizomycotina</taxon>
        <taxon>Dothideomycetes</taxon>
        <taxon>Dothideomycetes incertae sedis</taxon>
        <taxon>Botryosphaeriales</taxon>
        <taxon>Aplosporellaceae</taxon>
        <taxon>Aplosporella</taxon>
    </lineage>
</organism>
<dbReference type="Pfam" id="PF00400">
    <property type="entry name" value="WD40"/>
    <property type="match status" value="3"/>
</dbReference>
<dbReference type="InterPro" id="IPR015943">
    <property type="entry name" value="WD40/YVTN_repeat-like_dom_sf"/>
</dbReference>
<dbReference type="EMBL" id="ML995481">
    <property type="protein sequence ID" value="KAF2143902.1"/>
    <property type="molecule type" value="Genomic_DNA"/>
</dbReference>
<feature type="compositionally biased region" description="Low complexity" evidence="8">
    <location>
        <begin position="266"/>
        <end position="277"/>
    </location>
</feature>
<feature type="repeat" description="WD" evidence="7">
    <location>
        <begin position="387"/>
        <end position="402"/>
    </location>
</feature>
<accession>A0A6A6BID0</accession>
<evidence type="ECO:0000256" key="5">
    <source>
        <dbReference type="ARBA" id="ARBA00038749"/>
    </source>
</evidence>
<evidence type="ECO:0000256" key="7">
    <source>
        <dbReference type="PROSITE-ProRule" id="PRU00221"/>
    </source>
</evidence>
<feature type="repeat" description="WD" evidence="7">
    <location>
        <begin position="17"/>
        <end position="58"/>
    </location>
</feature>
<dbReference type="OrthoDB" id="7668193at2759"/>
<comment type="subunit">
    <text evidence="5">Component of the ASTRA chromatin remodeling machinery complex.</text>
</comment>
<feature type="compositionally biased region" description="Polar residues" evidence="8">
    <location>
        <begin position="278"/>
        <end position="290"/>
    </location>
</feature>
<feature type="region of interest" description="Disordered" evidence="8">
    <location>
        <begin position="266"/>
        <end position="290"/>
    </location>
</feature>
<evidence type="ECO:0000256" key="1">
    <source>
        <dbReference type="ARBA" id="ARBA00022574"/>
    </source>
</evidence>
<dbReference type="GeneID" id="54295555"/>
<dbReference type="Gene3D" id="2.130.10.10">
    <property type="entry name" value="YVTN repeat-like/Quinoprotein amine dehydrogenase"/>
    <property type="match status" value="2"/>
</dbReference>
<dbReference type="InterPro" id="IPR036322">
    <property type="entry name" value="WD40_repeat_dom_sf"/>
</dbReference>
<dbReference type="RefSeq" id="XP_033399614.1">
    <property type="nucleotide sequence ID" value="XM_033538059.1"/>
</dbReference>
<gene>
    <name evidence="9" type="ORF">K452DRAFT_247403</name>
</gene>
<evidence type="ECO:0000256" key="8">
    <source>
        <dbReference type="SAM" id="MobiDB-lite"/>
    </source>
</evidence>
<dbReference type="SUPFAM" id="SSF50978">
    <property type="entry name" value="WD40 repeat-like"/>
    <property type="match status" value="1"/>
</dbReference>
<evidence type="ECO:0000313" key="10">
    <source>
        <dbReference type="Proteomes" id="UP000799438"/>
    </source>
</evidence>
<evidence type="ECO:0000313" key="9">
    <source>
        <dbReference type="EMBL" id="KAF2143902.1"/>
    </source>
</evidence>
<dbReference type="Proteomes" id="UP000799438">
    <property type="component" value="Unassembled WGS sequence"/>
</dbReference>
<comment type="function">
    <text evidence="3">Component of the ASTRA complex involved in chromatin remodeling.</text>
</comment>
<dbReference type="InterPro" id="IPR019775">
    <property type="entry name" value="WD40_repeat_CS"/>
</dbReference>
<sequence>MSTQQAHIPPAHPAYILRGHAAPVHATRFVRANARLLTADADGWVVLWGTATRRAVAVWRAHQGAVLGLGELGAENFVTHGRDSHLCVWHLPLADESSFSTVLPVDDASAPRKQPWLLHSLTVNTLNFCAFAMLAAPGPTPTSNTAATDTATDIGVNARQEAVLAVPSVRDEQIDVLHLPSERRTSIVPRLGFKTGMIMALALSRPQASPSGPLCLVSAYESGHIALHVLDATSGSSWTRLYVAQPHAQPPLSVCVLPAAEMEAAEASAPKPKSKSATKTLSTKHAGQQGLTARSDGRLLATAGWDGRVRVYAARSLRELAVLKWHKEGCYAVCFAEVGGAGADAGSVAQGGGVGGGGDVLITREAGTATTTVRRRREDKARSVHWLAAGSKDGKVSLWEIY</sequence>
<dbReference type="PROSITE" id="PS50082">
    <property type="entry name" value="WD_REPEATS_2"/>
    <property type="match status" value="2"/>
</dbReference>
<protein>
    <recommendedName>
        <fullName evidence="6">ASTRA-associated protein 1</fullName>
    </recommendedName>
</protein>
<keyword evidence="10" id="KW-1185">Reference proteome</keyword>
<dbReference type="InterPro" id="IPR001680">
    <property type="entry name" value="WD40_rpt"/>
</dbReference>
<keyword evidence="1 7" id="KW-0853">WD repeat</keyword>
<proteinExistence type="inferred from homology"/>
<dbReference type="PANTHER" id="PTHR19854">
    <property type="entry name" value="TRANSDUCIN BETA-LIKE 3"/>
    <property type="match status" value="1"/>
</dbReference>
<evidence type="ECO:0000256" key="4">
    <source>
        <dbReference type="ARBA" id="ARBA00037931"/>
    </source>
</evidence>
<comment type="similarity">
    <text evidence="4">Belongs to the WD repeat ASA1 family.</text>
</comment>
<dbReference type="SMART" id="SM00320">
    <property type="entry name" value="WD40"/>
    <property type="match status" value="4"/>
</dbReference>
<evidence type="ECO:0000256" key="3">
    <source>
        <dbReference type="ARBA" id="ARBA00037338"/>
    </source>
</evidence>
<dbReference type="PANTHER" id="PTHR19854:SF1">
    <property type="entry name" value="GUANINE NUCLEOTIDE-BINDING PROTEIN SUBUNIT BETA-LIKE PROTEIN 1"/>
    <property type="match status" value="1"/>
</dbReference>